<evidence type="ECO:0000256" key="2">
    <source>
        <dbReference type="ARBA" id="ARBA00048615"/>
    </source>
</evidence>
<dbReference type="AlphaFoldDB" id="A0A2P8DFX4"/>
<protein>
    <submittedName>
        <fullName evidence="5">Fructuronate reductase</fullName>
    </submittedName>
</protein>
<evidence type="ECO:0000313" key="6">
    <source>
        <dbReference type="Proteomes" id="UP000243528"/>
    </source>
</evidence>
<dbReference type="Proteomes" id="UP000243528">
    <property type="component" value="Unassembled WGS sequence"/>
</dbReference>
<dbReference type="Pfam" id="PF08125">
    <property type="entry name" value="Mannitol_dh_C"/>
    <property type="match status" value="1"/>
</dbReference>
<reference evidence="5 6" key="1">
    <citation type="submission" date="2018-03" db="EMBL/GenBank/DDBJ databases">
        <title>Genomic Encyclopedia of Archaeal and Bacterial Type Strains, Phase II (KMG-II): from individual species to whole genera.</title>
        <authorList>
            <person name="Goeker M."/>
        </authorList>
    </citation>
    <scope>NUCLEOTIDE SEQUENCE [LARGE SCALE GENOMIC DNA]</scope>
    <source>
        <strain evidence="5 6">DSM 45211</strain>
    </source>
</reference>
<keyword evidence="6" id="KW-1185">Reference proteome</keyword>
<dbReference type="PRINTS" id="PR00084">
    <property type="entry name" value="MTLDHDRGNASE"/>
</dbReference>
<dbReference type="SUPFAM" id="SSF51735">
    <property type="entry name" value="NAD(P)-binding Rossmann-fold domains"/>
    <property type="match status" value="1"/>
</dbReference>
<dbReference type="RefSeq" id="WP_106539742.1">
    <property type="nucleotide sequence ID" value="NZ_PYGE01000027.1"/>
</dbReference>
<evidence type="ECO:0000256" key="1">
    <source>
        <dbReference type="ARBA" id="ARBA00023002"/>
    </source>
</evidence>
<comment type="catalytic activity">
    <reaction evidence="2">
        <text>D-mannitol 1-phosphate + NAD(+) = beta-D-fructose 6-phosphate + NADH + H(+)</text>
        <dbReference type="Rhea" id="RHEA:19661"/>
        <dbReference type="ChEBI" id="CHEBI:15378"/>
        <dbReference type="ChEBI" id="CHEBI:57540"/>
        <dbReference type="ChEBI" id="CHEBI:57634"/>
        <dbReference type="ChEBI" id="CHEBI:57945"/>
        <dbReference type="ChEBI" id="CHEBI:61381"/>
        <dbReference type="EC" id="1.1.1.17"/>
    </reaction>
</comment>
<evidence type="ECO:0000259" key="4">
    <source>
        <dbReference type="Pfam" id="PF08125"/>
    </source>
</evidence>
<evidence type="ECO:0000313" key="5">
    <source>
        <dbReference type="EMBL" id="PSK96115.1"/>
    </source>
</evidence>
<dbReference type="InterPro" id="IPR013131">
    <property type="entry name" value="Mannitol_DH_N"/>
</dbReference>
<dbReference type="EMBL" id="PYGE01000027">
    <property type="protein sequence ID" value="PSK96115.1"/>
    <property type="molecule type" value="Genomic_DNA"/>
</dbReference>
<organism evidence="5 6">
    <name type="scientific">Haloactinopolyspora alba</name>
    <dbReference type="NCBI Taxonomy" id="648780"/>
    <lineage>
        <taxon>Bacteria</taxon>
        <taxon>Bacillati</taxon>
        <taxon>Actinomycetota</taxon>
        <taxon>Actinomycetes</taxon>
        <taxon>Jiangellales</taxon>
        <taxon>Jiangellaceae</taxon>
        <taxon>Haloactinopolyspora</taxon>
    </lineage>
</organism>
<dbReference type="Gene3D" id="1.10.1040.10">
    <property type="entry name" value="N-(1-d-carboxylethyl)-l-norvaline Dehydrogenase, domain 2"/>
    <property type="match status" value="1"/>
</dbReference>
<dbReference type="SUPFAM" id="SSF48179">
    <property type="entry name" value="6-phosphogluconate dehydrogenase C-terminal domain-like"/>
    <property type="match status" value="1"/>
</dbReference>
<dbReference type="Gene3D" id="3.40.50.720">
    <property type="entry name" value="NAD(P)-binding Rossmann-like Domain"/>
    <property type="match status" value="1"/>
</dbReference>
<name>A0A2P8DFX4_9ACTN</name>
<dbReference type="OrthoDB" id="271711at2"/>
<accession>A0A2P8DFX4</accession>
<dbReference type="InterPro" id="IPR013118">
    <property type="entry name" value="Mannitol_DH_C"/>
</dbReference>
<feature type="domain" description="Mannitol dehydrogenase N-terminal" evidence="3">
    <location>
        <begin position="19"/>
        <end position="266"/>
    </location>
</feature>
<dbReference type="PANTHER" id="PTHR43362">
    <property type="entry name" value="MANNITOL DEHYDROGENASE DSF1-RELATED"/>
    <property type="match status" value="1"/>
</dbReference>
<proteinExistence type="predicted"/>
<comment type="caution">
    <text evidence="5">The sequence shown here is derived from an EMBL/GenBank/DDBJ whole genome shotgun (WGS) entry which is preliminary data.</text>
</comment>
<dbReference type="Pfam" id="PF01232">
    <property type="entry name" value="Mannitol_dh"/>
    <property type="match status" value="1"/>
</dbReference>
<dbReference type="GO" id="GO:0008926">
    <property type="term" value="F:mannitol-1-phosphate 5-dehydrogenase activity"/>
    <property type="evidence" value="ECO:0007669"/>
    <property type="project" value="UniProtKB-EC"/>
</dbReference>
<dbReference type="InterPro" id="IPR036291">
    <property type="entry name" value="NAD(P)-bd_dom_sf"/>
</dbReference>
<sequence>MPPVLSRRSPVTRPAAPIRIAHLGLGNFFRAHQAWYTGRAPDSAHWGIAAFTGRRPALADALRPQDGLYTLVTRGPVQDRFDVVTSLSAVHAAADHAAWLDVLHSPDLAVVTLTVTEAGYARAADGSLDATDDAVRNDVAALRGDLTAPVSTAPARLLAGLAARDRAGLGAIAIVPCDNLPDNGPVTAHLVREMAELVDPALVAAVDRTAAFATSMVDRITPRVTDDDRAIVRSATGVDDAAPVVTEPFSEWVVSGRFPAGRPRWEDAGVTVVDDVAPFEQRKLWLLNGGHSLLAYGASLRRHETVAEAVADPVCRGWLEQWWDEAAAHLSLPAAEIESYRAALLERFANPRIRHLLAQIAADGSAKLPVRILPTLRAERAAGRMPAGAARALAAWICHLRGHGAAVRDADGARARAAAGGPVGDAVPAVLTLLDASLGGDRALVDAVTAQVDQLTELTG</sequence>
<dbReference type="InterPro" id="IPR008927">
    <property type="entry name" value="6-PGluconate_DH-like_C_sf"/>
</dbReference>
<gene>
    <name evidence="5" type="ORF">CLV30_12756</name>
</gene>
<keyword evidence="1" id="KW-0560">Oxidoreductase</keyword>
<dbReference type="InterPro" id="IPR000669">
    <property type="entry name" value="Mannitol_DH"/>
</dbReference>
<feature type="domain" description="Mannitol dehydrogenase C-terminal" evidence="4">
    <location>
        <begin position="275"/>
        <end position="455"/>
    </location>
</feature>
<dbReference type="InterPro" id="IPR050988">
    <property type="entry name" value="Mannitol_DH/Oxidoreductase"/>
</dbReference>
<dbReference type="InterPro" id="IPR013328">
    <property type="entry name" value="6PGD_dom2"/>
</dbReference>
<evidence type="ECO:0000259" key="3">
    <source>
        <dbReference type="Pfam" id="PF01232"/>
    </source>
</evidence>
<dbReference type="PANTHER" id="PTHR43362:SF1">
    <property type="entry name" value="MANNITOL DEHYDROGENASE 2-RELATED"/>
    <property type="match status" value="1"/>
</dbReference>